<organism evidence="1 2">
    <name type="scientific">Brassica cretica</name>
    <name type="common">Mustard</name>
    <dbReference type="NCBI Taxonomy" id="69181"/>
    <lineage>
        <taxon>Eukaryota</taxon>
        <taxon>Viridiplantae</taxon>
        <taxon>Streptophyta</taxon>
        <taxon>Embryophyta</taxon>
        <taxon>Tracheophyta</taxon>
        <taxon>Spermatophyta</taxon>
        <taxon>Magnoliopsida</taxon>
        <taxon>eudicotyledons</taxon>
        <taxon>Gunneridae</taxon>
        <taxon>Pentapetalae</taxon>
        <taxon>rosids</taxon>
        <taxon>malvids</taxon>
        <taxon>Brassicales</taxon>
        <taxon>Brassicaceae</taxon>
        <taxon>Brassiceae</taxon>
        <taxon>Brassica</taxon>
    </lineage>
</organism>
<evidence type="ECO:0000313" key="1">
    <source>
        <dbReference type="EMBL" id="KAF3561865.1"/>
    </source>
</evidence>
<reference evidence="1 2" key="1">
    <citation type="journal article" date="2020" name="BMC Genomics">
        <title>Intraspecific diversification of the crop wild relative Brassica cretica Lam. using demographic model selection.</title>
        <authorList>
            <person name="Kioukis A."/>
            <person name="Michalopoulou V.A."/>
            <person name="Briers L."/>
            <person name="Pirintsos S."/>
            <person name="Studholme D.J."/>
            <person name="Pavlidis P."/>
            <person name="Sarris P.F."/>
        </authorList>
    </citation>
    <scope>NUCLEOTIDE SEQUENCE [LARGE SCALE GENOMIC DNA]</scope>
    <source>
        <strain evidence="2">cv. PFS-1207/04</strain>
    </source>
</reference>
<accession>A0ABQ7CQ98</accession>
<sequence>MHSRQQRGVFAEKRIGSSVGASCKELFESQERKRDLISNPGKRIGIITRGLRSDATSKRRRGGIVNYRFQVIFDSCTKLQLVKRHCCLDSLQRKMSLEGRTAPKNVPDSKKVSQKRRVRIISCKKNSS</sequence>
<dbReference type="EMBL" id="QGKV02000759">
    <property type="protein sequence ID" value="KAF3561865.1"/>
    <property type="molecule type" value="Genomic_DNA"/>
</dbReference>
<dbReference type="Proteomes" id="UP000266723">
    <property type="component" value="Unassembled WGS sequence"/>
</dbReference>
<keyword evidence="2" id="KW-1185">Reference proteome</keyword>
<evidence type="ECO:0000313" key="2">
    <source>
        <dbReference type="Proteomes" id="UP000266723"/>
    </source>
</evidence>
<protein>
    <submittedName>
        <fullName evidence="1">Uncharacterized protein</fullName>
    </submittedName>
</protein>
<gene>
    <name evidence="1" type="ORF">DY000_02015804</name>
</gene>
<name>A0ABQ7CQ98_BRACR</name>
<proteinExistence type="predicted"/>
<comment type="caution">
    <text evidence="1">The sequence shown here is derived from an EMBL/GenBank/DDBJ whole genome shotgun (WGS) entry which is preliminary data.</text>
</comment>